<name>A0A7X3JXV6_9BACL</name>
<dbReference type="InterPro" id="IPR028992">
    <property type="entry name" value="Hedgehog/Intein_dom"/>
</dbReference>
<evidence type="ECO:0000313" key="2">
    <source>
        <dbReference type="EMBL" id="MVO98269.1"/>
    </source>
</evidence>
<sequence length="722" mass="77719">MDCKGSLEINLGAAQNLTDVDWSKVNPQDINNNNFQFGKPFYLVCPGEHCQDNVNFTPQAHRLCQCTDINGKPVPGCSPHDYLYPFAAQVCFNTSNPSDMSHATLGNRGCMTLGDTWNVVTCYCCCSCFAHGTQIGTPYGHRAIEKFSVGDKVITASMQQSEQGFQLTWKKAKLNFSNGTGPHSHQPTMIYIRFGGHGSIIVTPDHLFLMPSGKLKRADRLVPAKDLLISYNGTQVVIDEISIGEYKGGVHHIATDVSFDGSLDGHLLLSEGLVSGDFNLQIHQNELKTSGMMENDGNDPKVGTQEYEALNSHLVAGNYMSFSAPHVGESNAALVAASPEAAAQLSKFYVLGSNVAFVPDNAATFLSPLQAIDVNDKAERWGFTEVSIGNAMVKYLVNLFQGFYPDITFYHDIGRLEPNAYAFTQYGKQYVVLSGGLTRIKGLGMEGLAFILANMVSRLQKSAPLNADGYTSVGMSDYYTPVILQNMFFGTLYAPLMTSALHQIQLVIFNNINISLHDAFETDPYAPTTGTRMDAVEAGNGMNFPPNGIGGPEANGLKVTGAKVTGPTVSASSLVTADITADIAATAFKLLQENNIVDASGLIAADFAVSTDLSFLFADLTGENKTLFTEEVRYALLHAGSTVELHFNTSVKALSTADEDDFSFEPSAVIRDVTPGSSRSSVLLKVSLERGVAYTVSVSRALTSDIGSTLDPNSSTAEVTLN</sequence>
<keyword evidence="3" id="KW-1185">Reference proteome</keyword>
<dbReference type="InterPro" id="IPR006141">
    <property type="entry name" value="Intein_N"/>
</dbReference>
<accession>A0A7X3JXV6</accession>
<dbReference type="CDD" id="cd00081">
    <property type="entry name" value="Hint"/>
    <property type="match status" value="1"/>
</dbReference>
<dbReference type="Pfam" id="PF13403">
    <property type="entry name" value="Hint_2"/>
    <property type="match status" value="1"/>
</dbReference>
<organism evidence="2 3">
    <name type="scientific">Paenibacillus lutrae</name>
    <dbReference type="NCBI Taxonomy" id="2078573"/>
    <lineage>
        <taxon>Bacteria</taxon>
        <taxon>Bacillati</taxon>
        <taxon>Bacillota</taxon>
        <taxon>Bacilli</taxon>
        <taxon>Bacillales</taxon>
        <taxon>Paenibacillaceae</taxon>
        <taxon>Paenibacillus</taxon>
    </lineage>
</organism>
<dbReference type="SUPFAM" id="SSF51294">
    <property type="entry name" value="Hedgehog/intein (Hint) domain"/>
    <property type="match status" value="1"/>
</dbReference>
<gene>
    <name evidence="2" type="ORF">EDM21_01730</name>
</gene>
<dbReference type="EMBL" id="RHLK01000001">
    <property type="protein sequence ID" value="MVO98269.1"/>
    <property type="molecule type" value="Genomic_DNA"/>
</dbReference>
<evidence type="ECO:0000313" key="3">
    <source>
        <dbReference type="Proteomes" id="UP000490800"/>
    </source>
</evidence>
<protein>
    <recommendedName>
        <fullName evidence="1">Hedgehog/Intein (Hint) domain-containing protein</fullName>
    </recommendedName>
</protein>
<reference evidence="2 3" key="1">
    <citation type="journal article" date="2019" name="Microorganisms">
        <title>Paenibacillus lutrae sp. nov., A Chitinolytic Species Isolated from A River Otter in Castril Natural Park, Granada, Spain.</title>
        <authorList>
            <person name="Rodriguez M."/>
            <person name="Reina J.C."/>
            <person name="Bejar V."/>
            <person name="Llamas I."/>
        </authorList>
    </citation>
    <scope>NUCLEOTIDE SEQUENCE [LARGE SCALE GENOMIC DNA]</scope>
    <source>
        <strain evidence="2 3">N10</strain>
    </source>
</reference>
<dbReference type="Proteomes" id="UP000490800">
    <property type="component" value="Unassembled WGS sequence"/>
</dbReference>
<dbReference type="OrthoDB" id="7191465at2"/>
<dbReference type="PROSITE" id="PS50817">
    <property type="entry name" value="INTEIN_N_TER"/>
    <property type="match status" value="1"/>
</dbReference>
<comment type="caution">
    <text evidence="2">The sequence shown here is derived from an EMBL/GenBank/DDBJ whole genome shotgun (WGS) entry which is preliminary data.</text>
</comment>
<dbReference type="AlphaFoldDB" id="A0A7X3JXV6"/>
<feature type="domain" description="Hedgehog/Intein (Hint)" evidence="1">
    <location>
        <begin position="128"/>
        <end position="228"/>
    </location>
</feature>
<evidence type="ECO:0000259" key="1">
    <source>
        <dbReference type="Pfam" id="PF13403"/>
    </source>
</evidence>
<dbReference type="InterPro" id="IPR036844">
    <property type="entry name" value="Hint_dom_sf"/>
</dbReference>
<dbReference type="GO" id="GO:0016539">
    <property type="term" value="P:intein-mediated protein splicing"/>
    <property type="evidence" value="ECO:0007669"/>
    <property type="project" value="InterPro"/>
</dbReference>
<proteinExistence type="predicted"/>
<dbReference type="RefSeq" id="WP_157332317.1">
    <property type="nucleotide sequence ID" value="NZ_RHLK01000001.1"/>
</dbReference>
<dbReference type="Gene3D" id="2.170.16.10">
    <property type="entry name" value="Hedgehog/Intein (Hint) domain"/>
    <property type="match status" value="1"/>
</dbReference>